<gene>
    <name evidence="3" type="ORF">Vbra_1437</name>
</gene>
<dbReference type="STRING" id="1169540.A0A0G4E8V9"/>
<dbReference type="OrthoDB" id="428577at2759"/>
<feature type="compositionally biased region" description="Polar residues" evidence="1">
    <location>
        <begin position="66"/>
        <end position="75"/>
    </location>
</feature>
<dbReference type="InParanoid" id="A0A0G4E8V9"/>
<dbReference type="EMBL" id="CDMY01000027">
    <property type="protein sequence ID" value="CEL91834.1"/>
    <property type="molecule type" value="Genomic_DNA"/>
</dbReference>
<proteinExistence type="predicted"/>
<dbReference type="Proteomes" id="UP000041254">
    <property type="component" value="Unassembled WGS sequence"/>
</dbReference>
<dbReference type="InterPro" id="IPR029071">
    <property type="entry name" value="Ubiquitin-like_domsf"/>
</dbReference>
<dbReference type="PANTHER" id="PTHR10666">
    <property type="entry name" value="UBIQUITIN"/>
    <property type="match status" value="1"/>
</dbReference>
<dbReference type="AlphaFoldDB" id="A0A0G4E8V9"/>
<evidence type="ECO:0000256" key="1">
    <source>
        <dbReference type="SAM" id="MobiDB-lite"/>
    </source>
</evidence>
<feature type="region of interest" description="Disordered" evidence="1">
    <location>
        <begin position="1"/>
        <end position="78"/>
    </location>
</feature>
<reference evidence="3 4" key="1">
    <citation type="submission" date="2014-11" db="EMBL/GenBank/DDBJ databases">
        <authorList>
            <person name="Zhu J."/>
            <person name="Qi W."/>
            <person name="Song R."/>
        </authorList>
    </citation>
    <scope>NUCLEOTIDE SEQUENCE [LARGE SCALE GENOMIC DNA]</scope>
</reference>
<dbReference type="Gene3D" id="3.10.20.90">
    <property type="entry name" value="Phosphatidylinositol 3-kinase Catalytic Subunit, Chain A, domain 1"/>
    <property type="match status" value="2"/>
</dbReference>
<dbReference type="InterPro" id="IPR000626">
    <property type="entry name" value="Ubiquitin-like_dom"/>
</dbReference>
<evidence type="ECO:0000313" key="3">
    <source>
        <dbReference type="EMBL" id="CEL91834.1"/>
    </source>
</evidence>
<protein>
    <recommendedName>
        <fullName evidence="2">Ubiquitin-like domain-containing protein</fullName>
    </recommendedName>
</protein>
<dbReference type="VEuPathDB" id="CryptoDB:Vbra_1437"/>
<sequence>MVVRTHSGQLLDFEVEDTPPATPPRHSPANRRMTRSEWLARLRLQETPPPSPPPRVVPGSPLRLSPPTSQRNRSPNEFDMDDAAEAANARMLPLPPGWEPPGWQPPPTPPGLAAICDRERQRHYEQFEVKAKIQEKEGISPDQQRLLFARMQLKDSRPLSDYSIVLRLQDSMQIFVKTATGKTITLDVARVSSRWKQINP</sequence>
<dbReference type="Pfam" id="PF00240">
    <property type="entry name" value="ubiquitin"/>
    <property type="match status" value="1"/>
</dbReference>
<keyword evidence="4" id="KW-1185">Reference proteome</keyword>
<organism evidence="3 4">
    <name type="scientific">Vitrella brassicaformis (strain CCMP3155)</name>
    <dbReference type="NCBI Taxonomy" id="1169540"/>
    <lineage>
        <taxon>Eukaryota</taxon>
        <taxon>Sar</taxon>
        <taxon>Alveolata</taxon>
        <taxon>Colpodellida</taxon>
        <taxon>Vitrellaceae</taxon>
        <taxon>Vitrella</taxon>
    </lineage>
</organism>
<dbReference type="PROSITE" id="PS50053">
    <property type="entry name" value="UBIQUITIN_2"/>
    <property type="match status" value="1"/>
</dbReference>
<name>A0A0G4E8V9_VITBC</name>
<dbReference type="SUPFAM" id="SSF54236">
    <property type="entry name" value="Ubiquitin-like"/>
    <property type="match status" value="1"/>
</dbReference>
<feature type="compositionally biased region" description="Basic and acidic residues" evidence="1">
    <location>
        <begin position="34"/>
        <end position="44"/>
    </location>
</feature>
<dbReference type="InterPro" id="IPR050158">
    <property type="entry name" value="Ubiquitin_ubiquitin-like"/>
</dbReference>
<dbReference type="PRINTS" id="PR00348">
    <property type="entry name" value="UBIQUITIN"/>
</dbReference>
<dbReference type="InterPro" id="IPR019956">
    <property type="entry name" value="Ubiquitin_dom"/>
</dbReference>
<feature type="compositionally biased region" description="Pro residues" evidence="1">
    <location>
        <begin position="47"/>
        <end position="56"/>
    </location>
</feature>
<feature type="domain" description="Ubiquitin-like" evidence="2">
    <location>
        <begin position="128"/>
        <end position="164"/>
    </location>
</feature>
<accession>A0A0G4E8V9</accession>
<evidence type="ECO:0000313" key="4">
    <source>
        <dbReference type="Proteomes" id="UP000041254"/>
    </source>
</evidence>
<evidence type="ECO:0000259" key="2">
    <source>
        <dbReference type="PROSITE" id="PS50053"/>
    </source>
</evidence>